<dbReference type="AlphaFoldDB" id="A0AAD7RZH8"/>
<name>A0AAD7RZH8_9TELE</name>
<protein>
    <submittedName>
        <fullName evidence="2">Uncharacterized protein</fullName>
    </submittedName>
</protein>
<reference evidence="2" key="1">
    <citation type="journal article" date="2023" name="Science">
        <title>Genome structures resolve the early diversification of teleost fishes.</title>
        <authorList>
            <person name="Parey E."/>
            <person name="Louis A."/>
            <person name="Montfort J."/>
            <person name="Bouchez O."/>
            <person name="Roques C."/>
            <person name="Iampietro C."/>
            <person name="Lluch J."/>
            <person name="Castinel A."/>
            <person name="Donnadieu C."/>
            <person name="Desvignes T."/>
            <person name="Floi Bucao C."/>
            <person name="Jouanno E."/>
            <person name="Wen M."/>
            <person name="Mejri S."/>
            <person name="Dirks R."/>
            <person name="Jansen H."/>
            <person name="Henkel C."/>
            <person name="Chen W.J."/>
            <person name="Zahm M."/>
            <person name="Cabau C."/>
            <person name="Klopp C."/>
            <person name="Thompson A.W."/>
            <person name="Robinson-Rechavi M."/>
            <person name="Braasch I."/>
            <person name="Lecointre G."/>
            <person name="Bobe J."/>
            <person name="Postlethwait J.H."/>
            <person name="Berthelot C."/>
            <person name="Roest Crollius H."/>
            <person name="Guiguen Y."/>
        </authorList>
    </citation>
    <scope>NUCLEOTIDE SEQUENCE</scope>
    <source>
        <strain evidence="2">NC1722</strain>
    </source>
</reference>
<dbReference type="Proteomes" id="UP001221898">
    <property type="component" value="Unassembled WGS sequence"/>
</dbReference>
<feature type="region of interest" description="Disordered" evidence="1">
    <location>
        <begin position="37"/>
        <end position="63"/>
    </location>
</feature>
<proteinExistence type="predicted"/>
<sequence length="218" mass="23879">MLPHWLKAPALCSADDRITSLRMWDFHLCGVLAEPPPGPLHTHPQAPPIPSGHGEPSESHGGERAAAIYETESGRVELPLASWGRASSWLSRRHAPGLLTIYHPGQGQPRCALRKTYEKRPCSRLKRIFNTSIDDETLITFRWESRRSAGQATPEAYPGSPFVIVTSDPCWPAGLQECGGMFTSSENDGVQVSVCVVFQLGSWTASTPTLQPAENIQL</sequence>
<evidence type="ECO:0000313" key="2">
    <source>
        <dbReference type="EMBL" id="KAJ8393082.1"/>
    </source>
</evidence>
<keyword evidence="3" id="KW-1185">Reference proteome</keyword>
<accession>A0AAD7RZH8</accession>
<evidence type="ECO:0000256" key="1">
    <source>
        <dbReference type="SAM" id="MobiDB-lite"/>
    </source>
</evidence>
<dbReference type="EMBL" id="JAINUG010000140">
    <property type="protein sequence ID" value="KAJ8393082.1"/>
    <property type="molecule type" value="Genomic_DNA"/>
</dbReference>
<feature type="compositionally biased region" description="Pro residues" evidence="1">
    <location>
        <begin position="37"/>
        <end position="50"/>
    </location>
</feature>
<evidence type="ECO:0000313" key="3">
    <source>
        <dbReference type="Proteomes" id="UP001221898"/>
    </source>
</evidence>
<organism evidence="2 3">
    <name type="scientific">Aldrovandia affinis</name>
    <dbReference type="NCBI Taxonomy" id="143900"/>
    <lineage>
        <taxon>Eukaryota</taxon>
        <taxon>Metazoa</taxon>
        <taxon>Chordata</taxon>
        <taxon>Craniata</taxon>
        <taxon>Vertebrata</taxon>
        <taxon>Euteleostomi</taxon>
        <taxon>Actinopterygii</taxon>
        <taxon>Neopterygii</taxon>
        <taxon>Teleostei</taxon>
        <taxon>Notacanthiformes</taxon>
        <taxon>Halosauridae</taxon>
        <taxon>Aldrovandia</taxon>
    </lineage>
</organism>
<comment type="caution">
    <text evidence="2">The sequence shown here is derived from an EMBL/GenBank/DDBJ whole genome shotgun (WGS) entry which is preliminary data.</text>
</comment>
<gene>
    <name evidence="2" type="ORF">AAFF_G00067650</name>
</gene>